<organism evidence="1">
    <name type="scientific">virus sp. ctDJ83</name>
    <dbReference type="NCBI Taxonomy" id="2827625"/>
    <lineage>
        <taxon>Viruses</taxon>
    </lineage>
</organism>
<sequence>MPWFDVDELHIRLDIHVLNIDNEEEEDILCGELNAYLVNEIVDGEYKNGMIVFGKSAAYVKRRLPGYTKWKLMAISALPKITDIIL</sequence>
<proteinExistence type="predicted"/>
<evidence type="ECO:0000313" key="1">
    <source>
        <dbReference type="EMBL" id="DAE31359.1"/>
    </source>
</evidence>
<accession>A0A8S5RJ04</accession>
<reference evidence="1" key="1">
    <citation type="journal article" date="2021" name="Proc. Natl. Acad. Sci. U.S.A.">
        <title>A Catalog of Tens of Thousands of Viruses from Human Metagenomes Reveals Hidden Associations with Chronic Diseases.</title>
        <authorList>
            <person name="Tisza M.J."/>
            <person name="Buck C.B."/>
        </authorList>
    </citation>
    <scope>NUCLEOTIDE SEQUENCE</scope>
    <source>
        <strain evidence="1">CtDJ83</strain>
    </source>
</reference>
<name>A0A8S5RJ04_9VIRU</name>
<protein>
    <submittedName>
        <fullName evidence="1">Uncharacterized protein</fullName>
    </submittedName>
</protein>
<dbReference type="EMBL" id="BK059107">
    <property type="protein sequence ID" value="DAE31359.1"/>
    <property type="molecule type" value="Genomic_DNA"/>
</dbReference>